<dbReference type="GO" id="GO:0006637">
    <property type="term" value="P:acyl-CoA metabolic process"/>
    <property type="evidence" value="ECO:0007669"/>
    <property type="project" value="TreeGrafter"/>
</dbReference>
<dbReference type="InterPro" id="IPR045851">
    <property type="entry name" value="AMP-bd_C_sf"/>
</dbReference>
<evidence type="ECO:0000256" key="1">
    <source>
        <dbReference type="ARBA" id="ARBA00006432"/>
    </source>
</evidence>
<evidence type="ECO:0000256" key="4">
    <source>
        <dbReference type="ARBA" id="ARBA00022840"/>
    </source>
</evidence>
<organism evidence="5 6">
    <name type="scientific">Halococcus dombrowskii</name>
    <dbReference type="NCBI Taxonomy" id="179637"/>
    <lineage>
        <taxon>Archaea</taxon>
        <taxon>Methanobacteriati</taxon>
        <taxon>Methanobacteriota</taxon>
        <taxon>Stenosarchaea group</taxon>
        <taxon>Halobacteria</taxon>
        <taxon>Halobacteriales</taxon>
        <taxon>Halococcaceae</taxon>
        <taxon>Halococcus</taxon>
    </lineage>
</organism>
<dbReference type="Proteomes" id="UP001500962">
    <property type="component" value="Unassembled WGS sequence"/>
</dbReference>
<keyword evidence="3" id="KW-0547">Nucleotide-binding</keyword>
<reference evidence="5" key="1">
    <citation type="journal article" date="2014" name="Int. J. Syst. Evol. Microbiol.">
        <title>Complete genome sequence of Corynebacterium casei LMG S-19264T (=DSM 44701T), isolated from a smear-ripened cheese.</title>
        <authorList>
            <consortium name="US DOE Joint Genome Institute (JGI-PGF)"/>
            <person name="Walter F."/>
            <person name="Albersmeier A."/>
            <person name="Kalinowski J."/>
            <person name="Ruckert C."/>
        </authorList>
    </citation>
    <scope>NUCLEOTIDE SEQUENCE</scope>
    <source>
        <strain evidence="5">JCM 12289</strain>
    </source>
</reference>
<dbReference type="PANTHER" id="PTHR43605">
    <property type="entry name" value="ACYL-COENZYME A SYNTHETASE"/>
    <property type="match status" value="1"/>
</dbReference>
<evidence type="ECO:0000256" key="3">
    <source>
        <dbReference type="ARBA" id="ARBA00022741"/>
    </source>
</evidence>
<reference evidence="5" key="2">
    <citation type="submission" date="2023-12" db="EMBL/GenBank/DDBJ databases">
        <authorList>
            <person name="Sun Q."/>
            <person name="Inoue M."/>
        </authorList>
    </citation>
    <scope>NUCLEOTIDE SEQUENCE</scope>
    <source>
        <strain evidence="5">JCM 12289</strain>
    </source>
</reference>
<evidence type="ECO:0000313" key="6">
    <source>
        <dbReference type="Proteomes" id="UP001500962"/>
    </source>
</evidence>
<accession>A0AAV3SKA6</accession>
<comment type="caution">
    <text evidence="5">The sequence shown here is derived from an EMBL/GenBank/DDBJ whole genome shotgun (WGS) entry which is preliminary data.</text>
</comment>
<proteinExistence type="inferred from homology"/>
<gene>
    <name evidence="5" type="ORF">GCM10008985_34230</name>
</gene>
<keyword evidence="4" id="KW-0067">ATP-binding</keyword>
<keyword evidence="2" id="KW-0436">Ligase</keyword>
<sequence>MVITEQGHRTGDLATRDEGGYFFFEGRADDIIIPSSYRIGPFEVEDALVDHEAVTEAAAVASLHDERGTVVKA</sequence>
<protein>
    <submittedName>
        <fullName evidence="5">Uncharacterized protein</fullName>
    </submittedName>
</protein>
<dbReference type="GO" id="GO:0006633">
    <property type="term" value="P:fatty acid biosynthetic process"/>
    <property type="evidence" value="ECO:0007669"/>
    <property type="project" value="TreeGrafter"/>
</dbReference>
<dbReference type="Gene3D" id="3.40.50.12780">
    <property type="entry name" value="N-terminal domain of ligase-like"/>
    <property type="match status" value="1"/>
</dbReference>
<dbReference type="InterPro" id="IPR051087">
    <property type="entry name" value="Mitochondrial_ACSM"/>
</dbReference>
<dbReference type="AlphaFoldDB" id="A0AAV3SKA6"/>
<name>A0AAV3SKA6_HALDO</name>
<dbReference type="Gene3D" id="3.30.300.30">
    <property type="match status" value="1"/>
</dbReference>
<evidence type="ECO:0000313" key="5">
    <source>
        <dbReference type="EMBL" id="GAA0474893.1"/>
    </source>
</evidence>
<dbReference type="EMBL" id="BAAADN010000077">
    <property type="protein sequence ID" value="GAA0474893.1"/>
    <property type="molecule type" value="Genomic_DNA"/>
</dbReference>
<dbReference type="InterPro" id="IPR042099">
    <property type="entry name" value="ANL_N_sf"/>
</dbReference>
<dbReference type="PANTHER" id="PTHR43605:SF10">
    <property type="entry name" value="ACYL-COA SYNTHETASE MEDIUM CHAIN FAMILY MEMBER 3"/>
    <property type="match status" value="1"/>
</dbReference>
<dbReference type="GO" id="GO:0004321">
    <property type="term" value="F:fatty-acyl-CoA synthase activity"/>
    <property type="evidence" value="ECO:0007669"/>
    <property type="project" value="TreeGrafter"/>
</dbReference>
<dbReference type="SUPFAM" id="SSF56801">
    <property type="entry name" value="Acetyl-CoA synthetase-like"/>
    <property type="match status" value="1"/>
</dbReference>
<dbReference type="GO" id="GO:0015645">
    <property type="term" value="F:fatty acid ligase activity"/>
    <property type="evidence" value="ECO:0007669"/>
    <property type="project" value="TreeGrafter"/>
</dbReference>
<evidence type="ECO:0000256" key="2">
    <source>
        <dbReference type="ARBA" id="ARBA00022598"/>
    </source>
</evidence>
<comment type="similarity">
    <text evidence="1">Belongs to the ATP-dependent AMP-binding enzyme family.</text>
</comment>
<dbReference type="GO" id="GO:0005524">
    <property type="term" value="F:ATP binding"/>
    <property type="evidence" value="ECO:0007669"/>
    <property type="project" value="UniProtKB-KW"/>
</dbReference>